<dbReference type="Proteomes" id="UP000760860">
    <property type="component" value="Unassembled WGS sequence"/>
</dbReference>
<dbReference type="EMBL" id="RCMV01000943">
    <property type="protein sequence ID" value="KAG3211548.1"/>
    <property type="molecule type" value="Genomic_DNA"/>
</dbReference>
<accession>A0A8T0YYY3</accession>
<reference evidence="2" key="1">
    <citation type="submission" date="2018-10" db="EMBL/GenBank/DDBJ databases">
        <title>Effector identification in a new, highly contiguous assembly of the strawberry crown rot pathogen Phytophthora cactorum.</title>
        <authorList>
            <person name="Armitage A.D."/>
            <person name="Nellist C.F."/>
            <person name="Bates H."/>
            <person name="Vickerstaff R.J."/>
            <person name="Harrison R.J."/>
        </authorList>
    </citation>
    <scope>NUCLEOTIDE SEQUENCE</scope>
    <source>
        <strain evidence="2">15-7</strain>
        <strain evidence="3">4040</strain>
        <strain evidence="4">P421</strain>
    </source>
</reference>
<evidence type="ECO:0000256" key="1">
    <source>
        <dbReference type="SAM" id="MobiDB-lite"/>
    </source>
</evidence>
<evidence type="ECO:0000313" key="3">
    <source>
        <dbReference type="EMBL" id="KAG2932598.1"/>
    </source>
</evidence>
<dbReference type="AlphaFoldDB" id="A0A8T0YYY3"/>
<evidence type="ECO:0000313" key="2">
    <source>
        <dbReference type="EMBL" id="KAG2854963.1"/>
    </source>
</evidence>
<gene>
    <name evidence="2" type="ORF">PC113_g12861</name>
    <name evidence="3" type="ORF">PC117_g13106</name>
    <name evidence="4" type="ORF">PC129_g17476</name>
</gene>
<organism evidence="2 5">
    <name type="scientific">Phytophthora cactorum</name>
    <dbReference type="NCBI Taxonomy" id="29920"/>
    <lineage>
        <taxon>Eukaryota</taxon>
        <taxon>Sar</taxon>
        <taxon>Stramenopiles</taxon>
        <taxon>Oomycota</taxon>
        <taxon>Peronosporomycetes</taxon>
        <taxon>Peronosporales</taxon>
        <taxon>Peronosporaceae</taxon>
        <taxon>Phytophthora</taxon>
    </lineage>
</organism>
<evidence type="ECO:0000313" key="5">
    <source>
        <dbReference type="Proteomes" id="UP000735874"/>
    </source>
</evidence>
<dbReference type="Proteomes" id="UP000736787">
    <property type="component" value="Unassembled WGS sequence"/>
</dbReference>
<dbReference type="EMBL" id="RCMK01000376">
    <property type="protein sequence ID" value="KAG2932598.1"/>
    <property type="molecule type" value="Genomic_DNA"/>
</dbReference>
<dbReference type="Proteomes" id="UP000735874">
    <property type="component" value="Unassembled WGS sequence"/>
</dbReference>
<name>A0A8T0YYY3_9STRA</name>
<dbReference type="EMBL" id="RCMG01000400">
    <property type="protein sequence ID" value="KAG2854963.1"/>
    <property type="molecule type" value="Genomic_DNA"/>
</dbReference>
<proteinExistence type="predicted"/>
<evidence type="ECO:0000313" key="4">
    <source>
        <dbReference type="EMBL" id="KAG3211548.1"/>
    </source>
</evidence>
<protein>
    <submittedName>
        <fullName evidence="2">Uncharacterized protein</fullName>
    </submittedName>
</protein>
<comment type="caution">
    <text evidence="2">The sequence shown here is derived from an EMBL/GenBank/DDBJ whole genome shotgun (WGS) entry which is preliminary data.</text>
</comment>
<sequence length="73" mass="7388">MAEAKEMSAAQVTAVTTREPVAASACTDTPATEVGVDMAASVETATLDQTSVHARSAARPSAGKRNRIAQAAT</sequence>
<feature type="region of interest" description="Disordered" evidence="1">
    <location>
        <begin position="50"/>
        <end position="73"/>
    </location>
</feature>
<feature type="region of interest" description="Disordered" evidence="1">
    <location>
        <begin position="1"/>
        <end position="26"/>
    </location>
</feature>